<evidence type="ECO:0000313" key="2">
    <source>
        <dbReference type="EMBL" id="KGK11407.1"/>
    </source>
</evidence>
<dbReference type="SUPFAM" id="SSF54427">
    <property type="entry name" value="NTF2-like"/>
    <property type="match status" value="1"/>
</dbReference>
<evidence type="ECO:0000313" key="3">
    <source>
        <dbReference type="Proteomes" id="UP000029994"/>
    </source>
</evidence>
<dbReference type="Proteomes" id="UP000029994">
    <property type="component" value="Unassembled WGS sequence"/>
</dbReference>
<dbReference type="eggNOG" id="COG3631">
    <property type="taxonomic scope" value="Bacteria"/>
</dbReference>
<feature type="domain" description="SnoaL-like" evidence="1">
    <location>
        <begin position="10"/>
        <end position="108"/>
    </location>
</feature>
<dbReference type="InterPro" id="IPR032710">
    <property type="entry name" value="NTF2-like_dom_sf"/>
</dbReference>
<dbReference type="STRING" id="29495.EA26_08825"/>
<accession>A0A099LVY5</accession>
<proteinExistence type="predicted"/>
<name>A0A099LVY5_9VIBR</name>
<comment type="caution">
    <text evidence="2">The sequence shown here is derived from an EMBL/GenBank/DDBJ whole genome shotgun (WGS) entry which is preliminary data.</text>
</comment>
<keyword evidence="3" id="KW-1185">Reference proteome</keyword>
<dbReference type="Gene3D" id="3.10.450.50">
    <property type="match status" value="1"/>
</dbReference>
<dbReference type="Pfam" id="PF12680">
    <property type="entry name" value="SnoaL_2"/>
    <property type="match status" value="1"/>
</dbReference>
<dbReference type="InterPro" id="IPR037401">
    <property type="entry name" value="SnoaL-like"/>
</dbReference>
<gene>
    <name evidence="2" type="ORF">EA26_08825</name>
</gene>
<reference evidence="2 3" key="1">
    <citation type="submission" date="2014-04" db="EMBL/GenBank/DDBJ databases">
        <title>Genome sequencing of Vibrio navarrensis strains.</title>
        <authorList>
            <person name="Gladney L.M."/>
            <person name="Katz L.S."/>
            <person name="Marino-Ramirez L."/>
            <person name="Jordan I.K."/>
        </authorList>
    </citation>
    <scope>NUCLEOTIDE SEQUENCE [LARGE SCALE GENOMIC DNA]</scope>
    <source>
        <strain evidence="2 3">ATCC 51183</strain>
    </source>
</reference>
<dbReference type="AlphaFoldDB" id="A0A099LVY5"/>
<dbReference type="RefSeq" id="WP_052079665.1">
    <property type="nucleotide sequence ID" value="NZ_CP061844.1"/>
</dbReference>
<dbReference type="GeneID" id="43683295"/>
<dbReference type="EMBL" id="JMCG01000001">
    <property type="protein sequence ID" value="KGK11407.1"/>
    <property type="molecule type" value="Genomic_DNA"/>
</dbReference>
<organism evidence="2 3">
    <name type="scientific">Vibrio navarrensis</name>
    <dbReference type="NCBI Taxonomy" id="29495"/>
    <lineage>
        <taxon>Bacteria</taxon>
        <taxon>Pseudomonadati</taxon>
        <taxon>Pseudomonadota</taxon>
        <taxon>Gammaproteobacteria</taxon>
        <taxon>Vibrionales</taxon>
        <taxon>Vibrionaceae</taxon>
        <taxon>Vibrio</taxon>
    </lineage>
</organism>
<evidence type="ECO:0000259" key="1">
    <source>
        <dbReference type="Pfam" id="PF12680"/>
    </source>
</evidence>
<protein>
    <recommendedName>
        <fullName evidence="1">SnoaL-like domain-containing protein</fullName>
    </recommendedName>
</protein>
<sequence>MQAKTTQEVVLAYFESVNAGDWQTWLSLFADDASIEEPIGTLSGIQALTDGTQVLAKVYRSFQNHLLSFFVDGEHACAQTHISAVTASGEAVEVDVCNVYLIQNGKIISQKNYLDSKKLQPFLDELKRQGYLS</sequence>